<sequence length="159" mass="16957">MRSFAWPCRIRRPPASARPRPALPGQHALLPRPRIHLTLLGAPARGGPGWVRENSLAAQARGESCATRSSSAPNKPFKVSGARKFSEIKGRRGGDLFHPDLLSSAVWPPVGVPPTLQLASPGNQPPFFLFLTGTDWPPGVDCKLAASLRSGEAGDQLEG</sequence>
<keyword evidence="1" id="KW-1185">Reference proteome</keyword>
<evidence type="ECO:0000313" key="1">
    <source>
        <dbReference type="Proteomes" id="UP000504640"/>
    </source>
</evidence>
<accession>A0A6J3G128</accession>
<dbReference type="GeneID" id="116534688"/>
<gene>
    <name evidence="2" type="primary">LOC116534688</name>
</gene>
<dbReference type="Proteomes" id="UP000504640">
    <property type="component" value="Unplaced"/>
</dbReference>
<organism evidence="1 2">
    <name type="scientific">Sapajus apella</name>
    <name type="common">Brown-capped capuchin</name>
    <name type="synonym">Cebus apella</name>
    <dbReference type="NCBI Taxonomy" id="9515"/>
    <lineage>
        <taxon>Eukaryota</taxon>
        <taxon>Metazoa</taxon>
        <taxon>Chordata</taxon>
        <taxon>Craniata</taxon>
        <taxon>Vertebrata</taxon>
        <taxon>Euteleostomi</taxon>
        <taxon>Mammalia</taxon>
        <taxon>Eutheria</taxon>
        <taxon>Euarchontoglires</taxon>
        <taxon>Primates</taxon>
        <taxon>Haplorrhini</taxon>
        <taxon>Platyrrhini</taxon>
        <taxon>Cebidae</taxon>
        <taxon>Cebinae</taxon>
        <taxon>Sapajus</taxon>
    </lineage>
</organism>
<name>A0A6J3G128_SAPAP</name>
<dbReference type="AlphaFoldDB" id="A0A6J3G128"/>
<proteinExistence type="predicted"/>
<reference evidence="2" key="1">
    <citation type="submission" date="2025-08" db="UniProtKB">
        <authorList>
            <consortium name="RefSeq"/>
        </authorList>
    </citation>
    <scope>IDENTIFICATION</scope>
    <source>
        <tissue evidence="2">Blood</tissue>
    </source>
</reference>
<protein>
    <submittedName>
        <fullName evidence="2">Uncharacterized protein LOC116534688</fullName>
    </submittedName>
</protein>
<dbReference type="RefSeq" id="XP_032111167.1">
    <property type="nucleotide sequence ID" value="XM_032255276.1"/>
</dbReference>
<evidence type="ECO:0000313" key="2">
    <source>
        <dbReference type="RefSeq" id="XP_032111167.1"/>
    </source>
</evidence>